<protein>
    <submittedName>
        <fullName evidence="1">Uncharacterized protein</fullName>
    </submittedName>
</protein>
<gene>
    <name evidence="1" type="ORF">GLOINDRAFT_34022</name>
</gene>
<reference evidence="1" key="1">
    <citation type="submission" date="2013-07" db="EMBL/GenBank/DDBJ databases">
        <title>The genome of an arbuscular mycorrhizal fungus provides insights into the evolution of the oldest plant symbiosis.</title>
        <authorList>
            <consortium name="DOE Joint Genome Institute"/>
            <person name="Tisserant E."/>
            <person name="Malbreil M."/>
            <person name="Kuo A."/>
            <person name="Kohler A."/>
            <person name="Symeonidi A."/>
            <person name="Balestrini R."/>
            <person name="Charron P."/>
            <person name="Duensing N."/>
            <person name="Frei-dit-Frey N."/>
            <person name="Gianinazzi-Pearson V."/>
            <person name="Gilbert B."/>
            <person name="Handa Y."/>
            <person name="Hijri M."/>
            <person name="Kaul R."/>
            <person name="Kawaguchi M."/>
            <person name="Krajinski F."/>
            <person name="Lammers P."/>
            <person name="Lapierre D."/>
            <person name="Masclaux F.G."/>
            <person name="Murat C."/>
            <person name="Morin E."/>
            <person name="Ndikumana S."/>
            <person name="Pagni M."/>
            <person name="Petitpierre D."/>
            <person name="Requena N."/>
            <person name="Rosikiewicz P."/>
            <person name="Riley R."/>
            <person name="Saito K."/>
            <person name="San Clemente H."/>
            <person name="Shapiro H."/>
            <person name="van Tuinen D."/>
            <person name="Becard G."/>
            <person name="Bonfante P."/>
            <person name="Paszkowski U."/>
            <person name="Shachar-Hill Y."/>
            <person name="Young J.P."/>
            <person name="Sanders I.R."/>
            <person name="Henrissat B."/>
            <person name="Rensing S.A."/>
            <person name="Grigoriev I.V."/>
            <person name="Corradi N."/>
            <person name="Roux C."/>
            <person name="Martin F."/>
        </authorList>
    </citation>
    <scope>NUCLEOTIDE SEQUENCE</scope>
    <source>
        <strain evidence="1">DAOM 197198</strain>
    </source>
</reference>
<dbReference type="AlphaFoldDB" id="U9TEJ8"/>
<organism evidence="1">
    <name type="scientific">Rhizophagus irregularis (strain DAOM 181602 / DAOM 197198 / MUCL 43194)</name>
    <name type="common">Arbuscular mycorrhizal fungus</name>
    <name type="synonym">Glomus intraradices</name>
    <dbReference type="NCBI Taxonomy" id="747089"/>
    <lineage>
        <taxon>Eukaryota</taxon>
        <taxon>Fungi</taxon>
        <taxon>Fungi incertae sedis</taxon>
        <taxon>Mucoromycota</taxon>
        <taxon>Glomeromycotina</taxon>
        <taxon>Glomeromycetes</taxon>
        <taxon>Glomerales</taxon>
        <taxon>Glomeraceae</taxon>
        <taxon>Rhizophagus</taxon>
    </lineage>
</organism>
<proteinExistence type="predicted"/>
<sequence length="80" mass="9284">MHVPHIILNLKYTNATVNPITSSRNTKITRYNEVLFHISSLYRLGSYTSDRKVAKQGEIGSWFPHSNRLSAWKLKLQARK</sequence>
<accession>U9TEJ8</accession>
<name>U9TEJ8_RHIID</name>
<evidence type="ECO:0000313" key="1">
    <source>
        <dbReference type="EMBL" id="ESA06564.1"/>
    </source>
</evidence>
<dbReference type="EMBL" id="KI291461">
    <property type="protein sequence ID" value="ESA06564.1"/>
    <property type="molecule type" value="Genomic_DNA"/>
</dbReference>
<dbReference type="HOGENOM" id="CLU_2590978_0_0_1"/>